<dbReference type="PANTHER" id="PTHR38730:SF1">
    <property type="entry name" value="SLL7028 PROTEIN"/>
    <property type="match status" value="1"/>
</dbReference>
<dbReference type="InterPro" id="IPR036465">
    <property type="entry name" value="vWFA_dom_sf"/>
</dbReference>
<evidence type="ECO:0000313" key="3">
    <source>
        <dbReference type="EMBL" id="QGZ16382.1"/>
    </source>
</evidence>
<dbReference type="Pfam" id="PF13203">
    <property type="entry name" value="DUF2201_N"/>
    <property type="match status" value="2"/>
</dbReference>
<organism evidence="3 4">
    <name type="scientific">Erwinia phage Hena1</name>
    <dbReference type="NCBI Taxonomy" id="2678601"/>
    <lineage>
        <taxon>Viruses</taxon>
        <taxon>Duplodnaviria</taxon>
        <taxon>Heunggongvirae</taxon>
        <taxon>Uroviricota</taxon>
        <taxon>Caudoviricetes</taxon>
        <taxon>Vequintavirinae</taxon>
        <taxon>Henunavirus</taxon>
        <taxon>Henunavirus hena1</taxon>
    </lineage>
</organism>
<dbReference type="Proteomes" id="UP000433183">
    <property type="component" value="Segment"/>
</dbReference>
<dbReference type="EMBL" id="MN732867">
    <property type="protein sequence ID" value="QGZ16382.1"/>
    <property type="molecule type" value="Genomic_DNA"/>
</dbReference>
<reference evidence="3 4" key="1">
    <citation type="submission" date="2019-11" db="EMBL/GenBank/DDBJ databases">
        <title>Characterization of a new Erwinia amylovora bacteriophage.</title>
        <authorList>
            <person name="Valentovich L.N."/>
            <person name="Akhremchuk A.E."/>
            <person name="Besarab N.V."/>
            <person name="Lagonenko A.L."/>
        </authorList>
    </citation>
    <scope>NUCLEOTIDE SEQUENCE [LARGE SCALE GENOMIC DNA]</scope>
</reference>
<evidence type="ECO:0000259" key="2">
    <source>
        <dbReference type="Pfam" id="PF13203"/>
    </source>
</evidence>
<name>A0A6B9JCL7_9CAUD</name>
<proteinExistence type="predicted"/>
<dbReference type="InterPro" id="IPR018698">
    <property type="entry name" value="VWA-like_dom"/>
</dbReference>
<dbReference type="InterPro" id="IPR025154">
    <property type="entry name" value="Put_metallopeptidase_dom"/>
</dbReference>
<keyword evidence="4" id="KW-1185">Reference proteome</keyword>
<accession>A0A6B9JCL7</accession>
<evidence type="ECO:0000313" key="4">
    <source>
        <dbReference type="Proteomes" id="UP000433183"/>
    </source>
</evidence>
<gene>
    <name evidence="3" type="ORF">Hena1_02320</name>
</gene>
<feature type="domain" description="VWA-like" evidence="1">
    <location>
        <begin position="340"/>
        <end position="472"/>
    </location>
</feature>
<dbReference type="SUPFAM" id="SSF53300">
    <property type="entry name" value="vWA-like"/>
    <property type="match status" value="1"/>
</dbReference>
<evidence type="ECO:0008006" key="5">
    <source>
        <dbReference type="Google" id="ProtNLM"/>
    </source>
</evidence>
<feature type="domain" description="Putative metallopeptidase" evidence="2">
    <location>
        <begin position="102"/>
        <end position="309"/>
    </location>
</feature>
<feature type="domain" description="Putative metallopeptidase" evidence="2">
    <location>
        <begin position="18"/>
        <end position="72"/>
    </location>
</feature>
<sequence>MKTEEYEMIKTQEPEARRRIQAARIALLSVRPFYGTLLSSMPMVANWEWCSTMATDGKHLFYNPEFVCGMLPGRKKAVMDRLNNHPTMTPLDKMNEQEFIETFFREKTMPELTFVCEHETRHVTNDHLWRGKSFNPSLHNAATDEYINTTLVMDHSNRSKPMCWFPNGRASTFDSSKEFGFLKFAYCNFRYLGMTSEMIYLDMLKNKPKGRPVGNHMRPDESDDELNILGYEKGRPELTQAEKDTFSEWSRHMIDSAIKAAGGEGPEEAMRMVAEWKKPKINYLKILKNRMISRVKGNRSYRKPSRRSAGLTYTMRTYGNLDANSHMILPGRIQANKIDVVIGFDVSGSISKATLRRIFNEIIGICLLYKQFRVTLFCWSTKVGNVCVYTEQNIREMANYEVRSTGCTEAACAFKYIEENIPDAKEVIIFTDGFIEDLRDRKDWARKWSTLWVICGGRSGWNPPFGRAVDMDETC</sequence>
<protein>
    <recommendedName>
        <fullName evidence="5">VWA-like domain-containing protein</fullName>
    </recommendedName>
</protein>
<dbReference type="Pfam" id="PF09967">
    <property type="entry name" value="DUF2201"/>
    <property type="match status" value="1"/>
</dbReference>
<evidence type="ECO:0000259" key="1">
    <source>
        <dbReference type="Pfam" id="PF09967"/>
    </source>
</evidence>
<dbReference type="PANTHER" id="PTHR38730">
    <property type="entry name" value="SLL7028 PROTEIN"/>
    <property type="match status" value="1"/>
</dbReference>